<dbReference type="AlphaFoldDB" id="A0A7C8MHW3"/>
<dbReference type="EMBL" id="JAADJZ010000023">
    <property type="protein sequence ID" value="KAF2867505.1"/>
    <property type="molecule type" value="Genomic_DNA"/>
</dbReference>
<accession>A0A7C8MHW3</accession>
<organism evidence="3 4">
    <name type="scientific">Massariosphaeria phaeospora</name>
    <dbReference type="NCBI Taxonomy" id="100035"/>
    <lineage>
        <taxon>Eukaryota</taxon>
        <taxon>Fungi</taxon>
        <taxon>Dikarya</taxon>
        <taxon>Ascomycota</taxon>
        <taxon>Pezizomycotina</taxon>
        <taxon>Dothideomycetes</taxon>
        <taxon>Pleosporomycetidae</taxon>
        <taxon>Pleosporales</taxon>
        <taxon>Pleosporales incertae sedis</taxon>
        <taxon>Massariosphaeria</taxon>
    </lineage>
</organism>
<evidence type="ECO:0000256" key="1">
    <source>
        <dbReference type="SAM" id="Coils"/>
    </source>
</evidence>
<sequence>MGQRHQAFVIAKINGRYRSLAAVHNQWYYGLTAVKGCRRILTVLEDPTNRHLLELELARASRSTPETWDAMDDWDRNIAEFPFITTCLVAAGSVDLETGHVGVFIPMPWNMSWCQGDNNDGITIFDVSDPCKIRYCFLVWEASEQTKGPYEDDLFRVPLSGEEYLNLYYDPPEHTKEMKAAVSKLEATPLIDSASLQDAWPVTTYKYTEFFPREDYDLPVTVAGPIDDCRSTSLTEIALVKSIERLLDGEDPLQEDVEELPVFLPSLRRYIYAHPDVVTTRPRGLDMLKSALYDSSELDLHYFPDLTGEQVQSVLESMADTLSFVDLSGNHNVDMHCLDRLLGLRSVGKLYLWDDRELPAKIARFPISESTEIVHPALFRAAFVEYNTTRRRDKNDDAPFPSTPRTRGVNDGVAKTLLHLSHVVWIPVDQFALDRSHDDSTNGDLFGPASKLSEYLRHKELKTHADTFSGDDMSTMHFGGAIRNLSLPLHQVPFTCPSLLTPVARFINAVSPMRDLHMREYMHAQLALLLTFSLTFRNPEARHTVHYIPPKCYGAAMETYHGMGSPGMHKSTLPISANQWTLFLVQERSKNQTIQFRLAFVTVDYDGQLQVRDLDTVMAEMASANLRETWKKLTSNILSDTGDEAHKVEIIPCNRKTIQDLVDLMAIKAELERQEEEKRCREAEQQRQEWEKRRREAEAEKLARKVQAQDTGREAKNQKASGGEEDQEEESGGEENQEEENDGEDIVGEEIDGEEIDGQERDVERSDGEEEA</sequence>
<dbReference type="OrthoDB" id="3798564at2759"/>
<keyword evidence="4" id="KW-1185">Reference proteome</keyword>
<evidence type="ECO:0000256" key="2">
    <source>
        <dbReference type="SAM" id="MobiDB-lite"/>
    </source>
</evidence>
<feature type="coiled-coil region" evidence="1">
    <location>
        <begin position="664"/>
        <end position="700"/>
    </location>
</feature>
<gene>
    <name evidence="3" type="ORF">BDV95DRAFT_598161</name>
</gene>
<feature type="region of interest" description="Disordered" evidence="2">
    <location>
        <begin position="701"/>
        <end position="772"/>
    </location>
</feature>
<comment type="caution">
    <text evidence="3">The sequence shown here is derived from an EMBL/GenBank/DDBJ whole genome shotgun (WGS) entry which is preliminary data.</text>
</comment>
<proteinExistence type="predicted"/>
<evidence type="ECO:0000313" key="3">
    <source>
        <dbReference type="EMBL" id="KAF2867505.1"/>
    </source>
</evidence>
<keyword evidence="1" id="KW-0175">Coiled coil</keyword>
<evidence type="ECO:0000313" key="4">
    <source>
        <dbReference type="Proteomes" id="UP000481861"/>
    </source>
</evidence>
<reference evidence="3 4" key="1">
    <citation type="submission" date="2020-01" db="EMBL/GenBank/DDBJ databases">
        <authorList>
            <consortium name="DOE Joint Genome Institute"/>
            <person name="Haridas S."/>
            <person name="Albert R."/>
            <person name="Binder M."/>
            <person name="Bloem J."/>
            <person name="Labutti K."/>
            <person name="Salamov A."/>
            <person name="Andreopoulos B."/>
            <person name="Baker S.E."/>
            <person name="Barry K."/>
            <person name="Bills G."/>
            <person name="Bluhm B.H."/>
            <person name="Cannon C."/>
            <person name="Castanera R."/>
            <person name="Culley D.E."/>
            <person name="Daum C."/>
            <person name="Ezra D."/>
            <person name="Gonzalez J.B."/>
            <person name="Henrissat B."/>
            <person name="Kuo A."/>
            <person name="Liang C."/>
            <person name="Lipzen A."/>
            <person name="Lutzoni F."/>
            <person name="Magnuson J."/>
            <person name="Mondo S."/>
            <person name="Nolan M."/>
            <person name="Ohm R."/>
            <person name="Pangilinan J."/>
            <person name="Park H.-J.H."/>
            <person name="Ramirez L."/>
            <person name="Alfaro M."/>
            <person name="Sun H."/>
            <person name="Tritt A."/>
            <person name="Yoshinaga Y."/>
            <person name="Zwiers L.-H.L."/>
            <person name="Turgeon B.G."/>
            <person name="Goodwin S.B."/>
            <person name="Spatafora J.W."/>
            <person name="Crous P.W."/>
            <person name="Grigoriev I.V."/>
        </authorList>
    </citation>
    <scope>NUCLEOTIDE SEQUENCE [LARGE SCALE GENOMIC DNA]</scope>
    <source>
        <strain evidence="3 4">CBS 611.86</strain>
    </source>
</reference>
<name>A0A7C8MHW3_9PLEO</name>
<dbReference type="Proteomes" id="UP000481861">
    <property type="component" value="Unassembled WGS sequence"/>
</dbReference>
<feature type="compositionally biased region" description="Acidic residues" evidence="2">
    <location>
        <begin position="723"/>
        <end position="757"/>
    </location>
</feature>
<protein>
    <submittedName>
        <fullName evidence="3">Uncharacterized protein</fullName>
    </submittedName>
</protein>